<dbReference type="PANTHER" id="PTHR36923:SF3">
    <property type="entry name" value="FERREDOXIN"/>
    <property type="match status" value="1"/>
</dbReference>
<evidence type="ECO:0000256" key="5">
    <source>
        <dbReference type="ARBA" id="ARBA00023004"/>
    </source>
</evidence>
<dbReference type="PRINTS" id="PR00352">
    <property type="entry name" value="3FE4SFRDOXIN"/>
</dbReference>
<evidence type="ECO:0000256" key="1">
    <source>
        <dbReference type="ARBA" id="ARBA00001927"/>
    </source>
</evidence>
<dbReference type="Pfam" id="PF13370">
    <property type="entry name" value="Fer4_13"/>
    <property type="match status" value="1"/>
</dbReference>
<keyword evidence="11" id="KW-1185">Reference proteome</keyword>
<comment type="caution">
    <text evidence="10">The sequence shown here is derived from an EMBL/GenBank/DDBJ whole genome shotgun (WGS) entry which is preliminary data.</text>
</comment>
<keyword evidence="5 8" id="KW-0408">Iron</keyword>
<name>A0ABV1K830_9PSEU</name>
<protein>
    <recommendedName>
        <fullName evidence="8">Ferredoxin</fullName>
    </recommendedName>
</protein>
<dbReference type="EMBL" id="JBEDNQ010000002">
    <property type="protein sequence ID" value="MEQ3549757.1"/>
    <property type="molecule type" value="Genomic_DNA"/>
</dbReference>
<evidence type="ECO:0000313" key="10">
    <source>
        <dbReference type="EMBL" id="MEQ3549757.1"/>
    </source>
</evidence>
<proteinExistence type="predicted"/>
<evidence type="ECO:0000256" key="6">
    <source>
        <dbReference type="ARBA" id="ARBA00023014"/>
    </source>
</evidence>
<gene>
    <name evidence="10" type="ORF">WIS52_04680</name>
</gene>
<evidence type="ECO:0000256" key="3">
    <source>
        <dbReference type="ARBA" id="ARBA00022723"/>
    </source>
</evidence>
<dbReference type="Proteomes" id="UP001494902">
    <property type="component" value="Unassembled WGS sequence"/>
</dbReference>
<dbReference type="InterPro" id="IPR051269">
    <property type="entry name" value="Fe-S_cluster_ET"/>
</dbReference>
<keyword evidence="3 8" id="KW-0479">Metal-binding</keyword>
<evidence type="ECO:0000256" key="4">
    <source>
        <dbReference type="ARBA" id="ARBA00022982"/>
    </source>
</evidence>
<comment type="cofactor">
    <cofactor evidence="1">
        <name>[3Fe-4S] cluster</name>
        <dbReference type="ChEBI" id="CHEBI:21137"/>
    </cofactor>
</comment>
<feature type="domain" description="4Fe-4S ferredoxin-type" evidence="9">
    <location>
        <begin position="1"/>
        <end position="29"/>
    </location>
</feature>
<dbReference type="RefSeq" id="WP_349296854.1">
    <property type="nucleotide sequence ID" value="NZ_JBEDNQ010000002.1"/>
</dbReference>
<evidence type="ECO:0000256" key="7">
    <source>
        <dbReference type="ARBA" id="ARBA00023291"/>
    </source>
</evidence>
<keyword evidence="4 8" id="KW-0249">Electron transport</keyword>
<evidence type="ECO:0000259" key="9">
    <source>
        <dbReference type="PROSITE" id="PS51379"/>
    </source>
</evidence>
<sequence length="64" mass="6668">MNVEVDEDACVGAGQCVLAAPLVFDQREDDGIVELLTAEVPPSEQGRVTEAVNRCPAAAIRAGT</sequence>
<organism evidence="10 11">
    <name type="scientific">Pseudonocardia nematodicida</name>
    <dbReference type="NCBI Taxonomy" id="1206997"/>
    <lineage>
        <taxon>Bacteria</taxon>
        <taxon>Bacillati</taxon>
        <taxon>Actinomycetota</taxon>
        <taxon>Actinomycetes</taxon>
        <taxon>Pseudonocardiales</taxon>
        <taxon>Pseudonocardiaceae</taxon>
        <taxon>Pseudonocardia</taxon>
    </lineage>
</organism>
<keyword evidence="6 8" id="KW-0411">Iron-sulfur</keyword>
<dbReference type="Gene3D" id="3.30.70.20">
    <property type="match status" value="1"/>
</dbReference>
<keyword evidence="2 8" id="KW-0813">Transport</keyword>
<reference evidence="10 11" key="1">
    <citation type="submission" date="2024-03" db="EMBL/GenBank/DDBJ databases">
        <title>Draft genome sequence of Pseudonocardia nematodicida JCM 31783.</title>
        <authorList>
            <person name="Butdee W."/>
            <person name="Duangmal K."/>
        </authorList>
    </citation>
    <scope>NUCLEOTIDE SEQUENCE [LARGE SCALE GENOMIC DNA]</scope>
    <source>
        <strain evidence="10 11">JCM 31783</strain>
    </source>
</reference>
<dbReference type="PANTHER" id="PTHR36923">
    <property type="entry name" value="FERREDOXIN"/>
    <property type="match status" value="1"/>
</dbReference>
<evidence type="ECO:0000313" key="11">
    <source>
        <dbReference type="Proteomes" id="UP001494902"/>
    </source>
</evidence>
<keyword evidence="7" id="KW-0003">3Fe-4S</keyword>
<dbReference type="PROSITE" id="PS51379">
    <property type="entry name" value="4FE4S_FER_2"/>
    <property type="match status" value="1"/>
</dbReference>
<dbReference type="InterPro" id="IPR001080">
    <property type="entry name" value="3Fe4S_ferredoxin"/>
</dbReference>
<dbReference type="SUPFAM" id="SSF54862">
    <property type="entry name" value="4Fe-4S ferredoxins"/>
    <property type="match status" value="1"/>
</dbReference>
<comment type="function">
    <text evidence="8">Ferredoxins are iron-sulfur proteins that transfer electrons in a wide variety of metabolic reactions.</text>
</comment>
<dbReference type="InterPro" id="IPR017896">
    <property type="entry name" value="4Fe4S_Fe-S-bd"/>
</dbReference>
<accession>A0ABV1K830</accession>
<evidence type="ECO:0000256" key="2">
    <source>
        <dbReference type="ARBA" id="ARBA00022448"/>
    </source>
</evidence>
<evidence type="ECO:0000256" key="8">
    <source>
        <dbReference type="RuleBase" id="RU368020"/>
    </source>
</evidence>